<dbReference type="PANTHER" id="PTHR31618:SF1">
    <property type="entry name" value="EF-HAND DOMAIN-CONTAINING PROTEIN"/>
    <property type="match status" value="1"/>
</dbReference>
<keyword evidence="5" id="KW-0472">Membrane</keyword>
<dbReference type="EMBL" id="CAOJ01004583">
    <property type="protein sequence ID" value="CCO29298.1"/>
    <property type="molecule type" value="Genomic_DNA"/>
</dbReference>
<dbReference type="Gene3D" id="2.30.30.60">
    <property type="match status" value="1"/>
</dbReference>
<dbReference type="Proteomes" id="UP000012065">
    <property type="component" value="Unassembled WGS sequence"/>
</dbReference>
<evidence type="ECO:0000313" key="8">
    <source>
        <dbReference type="Proteomes" id="UP000012065"/>
    </source>
</evidence>
<keyword evidence="3" id="KW-0812">Transmembrane</keyword>
<evidence type="ECO:0000256" key="1">
    <source>
        <dbReference type="ARBA" id="ARBA00004141"/>
    </source>
</evidence>
<dbReference type="GO" id="GO:0006820">
    <property type="term" value="P:monoatomic anion transport"/>
    <property type="evidence" value="ECO:0007669"/>
    <property type="project" value="TreeGrafter"/>
</dbReference>
<comment type="similarity">
    <text evidence="2">Belongs to the MscS (TC 1.A.23) family.</text>
</comment>
<evidence type="ECO:0000256" key="2">
    <source>
        <dbReference type="ARBA" id="ARBA00008017"/>
    </source>
</evidence>
<keyword evidence="4" id="KW-1133">Transmembrane helix</keyword>
<gene>
    <name evidence="7" type="ORF">BN14_03306</name>
</gene>
<comment type="caution">
    <text evidence="7">The sequence shown here is derived from an EMBL/GenBank/DDBJ whole genome shotgun (WGS) entry which is preliminary data.</text>
</comment>
<name>M5BNP0_THACB</name>
<dbReference type="AlphaFoldDB" id="M5BNP0"/>
<comment type="subcellular location">
    <subcellularLocation>
        <location evidence="1">Membrane</location>
        <topology evidence="1">Multi-pass membrane protein</topology>
    </subcellularLocation>
</comment>
<dbReference type="GO" id="GO:0005886">
    <property type="term" value="C:plasma membrane"/>
    <property type="evidence" value="ECO:0007669"/>
    <property type="project" value="TreeGrafter"/>
</dbReference>
<evidence type="ECO:0000259" key="6">
    <source>
        <dbReference type="Pfam" id="PF00924"/>
    </source>
</evidence>
<dbReference type="SUPFAM" id="SSF50182">
    <property type="entry name" value="Sm-like ribonucleoproteins"/>
    <property type="match status" value="1"/>
</dbReference>
<dbReference type="InterPro" id="IPR023408">
    <property type="entry name" value="MscS_beta-dom_sf"/>
</dbReference>
<evidence type="ECO:0000256" key="5">
    <source>
        <dbReference type="ARBA" id="ARBA00023136"/>
    </source>
</evidence>
<protein>
    <recommendedName>
        <fullName evidence="6">Mechanosensitive ion channel MscS domain-containing protein</fullName>
    </recommendedName>
</protein>
<evidence type="ECO:0000256" key="3">
    <source>
        <dbReference type="ARBA" id="ARBA00022692"/>
    </source>
</evidence>
<accession>M5BNP0</accession>
<dbReference type="HOGENOM" id="CLU_1817115_0_0_1"/>
<sequence>MFIFVTHPFDTGDRVFIEQENLIVKRMGLFATEFVRADGTTLYYFNSNLFTKFITNVRRSGKQFEGLTLQVDWRTPLSKLEQLETKMNEWLASDENRWYNPPTGVVLQHIDFQRCLELTMGIPHNGPAPNSNNVCVPMIERR</sequence>
<dbReference type="InterPro" id="IPR016688">
    <property type="entry name" value="MscS-like_plants/fungi"/>
</dbReference>
<evidence type="ECO:0000313" key="7">
    <source>
        <dbReference type="EMBL" id="CCO29298.1"/>
    </source>
</evidence>
<dbReference type="InterPro" id="IPR006685">
    <property type="entry name" value="MscS_channel_2nd"/>
</dbReference>
<dbReference type="InterPro" id="IPR010920">
    <property type="entry name" value="LSM_dom_sf"/>
</dbReference>
<feature type="domain" description="Mechanosensitive ion channel MscS" evidence="6">
    <location>
        <begin position="1"/>
        <end position="59"/>
    </location>
</feature>
<reference evidence="7 8" key="1">
    <citation type="journal article" date="2013" name="J. Biotechnol.">
        <title>Establishment and interpretation of the genome sequence of the phytopathogenic fungus Rhizoctonia solani AG1-IB isolate 7/3/14.</title>
        <authorList>
            <person name="Wibberg D.W."/>
            <person name="Jelonek L.J."/>
            <person name="Rupp O.R."/>
            <person name="Hennig M.H."/>
            <person name="Eikmeyer F.E."/>
            <person name="Goesmann A.G."/>
            <person name="Hartmann A.H."/>
            <person name="Borriss R.B."/>
            <person name="Grosch R.G."/>
            <person name="Puehler A.P."/>
            <person name="Schlueter A.S."/>
        </authorList>
    </citation>
    <scope>NUCLEOTIDE SEQUENCE [LARGE SCALE GENOMIC DNA]</scope>
    <source>
        <strain evidence="8">AG1-IB / isolate 7/3/14</strain>
    </source>
</reference>
<proteinExistence type="inferred from homology"/>
<dbReference type="GO" id="GO:0008381">
    <property type="term" value="F:mechanosensitive monoatomic ion channel activity"/>
    <property type="evidence" value="ECO:0007669"/>
    <property type="project" value="TreeGrafter"/>
</dbReference>
<dbReference type="PANTHER" id="PTHR31618">
    <property type="entry name" value="MECHANOSENSITIVE ION CHANNEL PROTEIN 5"/>
    <property type="match status" value="1"/>
</dbReference>
<organism evidence="7 8">
    <name type="scientific">Thanatephorus cucumeris (strain AG1-IB / isolate 7/3/14)</name>
    <name type="common">Lettuce bottom rot fungus</name>
    <name type="synonym">Rhizoctonia solani</name>
    <dbReference type="NCBI Taxonomy" id="1108050"/>
    <lineage>
        <taxon>Eukaryota</taxon>
        <taxon>Fungi</taxon>
        <taxon>Dikarya</taxon>
        <taxon>Basidiomycota</taxon>
        <taxon>Agaricomycotina</taxon>
        <taxon>Agaricomycetes</taxon>
        <taxon>Cantharellales</taxon>
        <taxon>Ceratobasidiaceae</taxon>
        <taxon>Rhizoctonia</taxon>
        <taxon>Rhizoctonia solani AG-1</taxon>
    </lineage>
</organism>
<dbReference type="Pfam" id="PF00924">
    <property type="entry name" value="MS_channel_2nd"/>
    <property type="match status" value="1"/>
</dbReference>
<evidence type="ECO:0000256" key="4">
    <source>
        <dbReference type="ARBA" id="ARBA00022989"/>
    </source>
</evidence>